<dbReference type="EMBL" id="LJOW01000002">
    <property type="protein sequence ID" value="OBQ45570.1"/>
    <property type="molecule type" value="Genomic_DNA"/>
</dbReference>
<evidence type="ECO:0008006" key="3">
    <source>
        <dbReference type="Google" id="ProtNLM"/>
    </source>
</evidence>
<organism evidence="1 2">
    <name type="scientific">Aphanizomenon flos-aquae WA102</name>
    <dbReference type="NCBI Taxonomy" id="1710896"/>
    <lineage>
        <taxon>Bacteria</taxon>
        <taxon>Bacillati</taxon>
        <taxon>Cyanobacteriota</taxon>
        <taxon>Cyanophyceae</taxon>
        <taxon>Nostocales</taxon>
        <taxon>Aphanizomenonaceae</taxon>
        <taxon>Aphanizomenon</taxon>
    </lineage>
</organism>
<name>A0A1B7X8E9_APHFL</name>
<gene>
    <name evidence="1" type="ORF">AN484_00960</name>
</gene>
<reference evidence="1 2" key="1">
    <citation type="submission" date="2015-09" db="EMBL/GenBank/DDBJ databases">
        <title>Aphanizomenon flos-aquae WA102.</title>
        <authorList>
            <person name="Driscoll C."/>
        </authorList>
    </citation>
    <scope>NUCLEOTIDE SEQUENCE [LARGE SCALE GENOMIC DNA]</scope>
    <source>
        <strain evidence="1">WA102</strain>
    </source>
</reference>
<proteinExistence type="predicted"/>
<protein>
    <recommendedName>
        <fullName evidence="3">HNH domain-containing protein</fullName>
    </recommendedName>
</protein>
<accession>A0A1B7X8E9</accession>
<evidence type="ECO:0000313" key="2">
    <source>
        <dbReference type="Proteomes" id="UP000092093"/>
    </source>
</evidence>
<comment type="caution">
    <text evidence="1">The sequence shown here is derived from an EMBL/GenBank/DDBJ whole genome shotgun (WGS) entry which is preliminary data.</text>
</comment>
<dbReference type="Proteomes" id="UP000092093">
    <property type="component" value="Unassembled WGS sequence"/>
</dbReference>
<dbReference type="AlphaFoldDB" id="A0A1B7X8E9"/>
<evidence type="ECO:0000313" key="1">
    <source>
        <dbReference type="EMBL" id="OBQ45570.1"/>
    </source>
</evidence>
<sequence>MTDKELDHYNKQQYKKMLAKIKEDSGCVDCGISNHIILDFDHIRDKKYNVSRMIHDGFSWKAIKKEIEKCEVVCANCHRIRTHNRLAG</sequence>